<feature type="region of interest" description="Disordered" evidence="2">
    <location>
        <begin position="1"/>
        <end position="77"/>
    </location>
</feature>
<proteinExistence type="predicted"/>
<dbReference type="AlphaFoldDB" id="A0A9K3IXZ8"/>
<protein>
    <submittedName>
        <fullName evidence="3">Uncharacterized protein</fullName>
    </submittedName>
</protein>
<feature type="compositionally biased region" description="Acidic residues" evidence="2">
    <location>
        <begin position="35"/>
        <end position="48"/>
    </location>
</feature>
<name>A0A9K3IXZ8_HELAN</name>
<keyword evidence="4" id="KW-1185">Reference proteome</keyword>
<gene>
    <name evidence="3" type="ORF">HanXRQr2_Chr05g0200461</name>
</gene>
<feature type="coiled-coil region" evidence="1">
    <location>
        <begin position="203"/>
        <end position="230"/>
    </location>
</feature>
<feature type="compositionally biased region" description="Acidic residues" evidence="2">
    <location>
        <begin position="371"/>
        <end position="389"/>
    </location>
</feature>
<dbReference type="EMBL" id="MNCJ02000320">
    <property type="protein sequence ID" value="KAF5804721.1"/>
    <property type="molecule type" value="Genomic_DNA"/>
</dbReference>
<dbReference type="Proteomes" id="UP000215914">
    <property type="component" value="Unassembled WGS sequence"/>
</dbReference>
<evidence type="ECO:0000313" key="3">
    <source>
        <dbReference type="EMBL" id="KAF5804721.1"/>
    </source>
</evidence>
<comment type="caution">
    <text evidence="3">The sequence shown here is derived from an EMBL/GenBank/DDBJ whole genome shotgun (WGS) entry which is preliminary data.</text>
</comment>
<dbReference type="Gramene" id="mRNA:HanXRQr2_Chr05g0200461">
    <property type="protein sequence ID" value="CDS:HanXRQr2_Chr05g0200461.1"/>
    <property type="gene ID" value="HanXRQr2_Chr05g0200461"/>
</dbReference>
<evidence type="ECO:0000256" key="1">
    <source>
        <dbReference type="SAM" id="Coils"/>
    </source>
</evidence>
<organism evidence="3 4">
    <name type="scientific">Helianthus annuus</name>
    <name type="common">Common sunflower</name>
    <dbReference type="NCBI Taxonomy" id="4232"/>
    <lineage>
        <taxon>Eukaryota</taxon>
        <taxon>Viridiplantae</taxon>
        <taxon>Streptophyta</taxon>
        <taxon>Embryophyta</taxon>
        <taxon>Tracheophyta</taxon>
        <taxon>Spermatophyta</taxon>
        <taxon>Magnoliopsida</taxon>
        <taxon>eudicotyledons</taxon>
        <taxon>Gunneridae</taxon>
        <taxon>Pentapetalae</taxon>
        <taxon>asterids</taxon>
        <taxon>campanulids</taxon>
        <taxon>Asterales</taxon>
        <taxon>Asteraceae</taxon>
        <taxon>Asteroideae</taxon>
        <taxon>Heliantheae alliance</taxon>
        <taxon>Heliantheae</taxon>
        <taxon>Helianthus</taxon>
    </lineage>
</organism>
<feature type="coiled-coil region" evidence="1">
    <location>
        <begin position="108"/>
        <end position="149"/>
    </location>
</feature>
<reference evidence="3" key="2">
    <citation type="submission" date="2020-06" db="EMBL/GenBank/DDBJ databases">
        <title>Helianthus annuus Genome sequencing and assembly Release 2.</title>
        <authorList>
            <person name="Gouzy J."/>
            <person name="Langlade N."/>
            <person name="Munos S."/>
        </authorList>
    </citation>
    <scope>NUCLEOTIDE SEQUENCE</scope>
    <source>
        <tissue evidence="3">Leaves</tissue>
    </source>
</reference>
<feature type="compositionally biased region" description="Basic and acidic residues" evidence="2">
    <location>
        <begin position="20"/>
        <end position="34"/>
    </location>
</feature>
<evidence type="ECO:0000313" key="4">
    <source>
        <dbReference type="Proteomes" id="UP000215914"/>
    </source>
</evidence>
<keyword evidence="1" id="KW-0175">Coiled coil</keyword>
<evidence type="ECO:0000256" key="2">
    <source>
        <dbReference type="SAM" id="MobiDB-lite"/>
    </source>
</evidence>
<feature type="region of interest" description="Disordered" evidence="2">
    <location>
        <begin position="371"/>
        <end position="392"/>
    </location>
</feature>
<reference evidence="3" key="1">
    <citation type="journal article" date="2017" name="Nature">
        <title>The sunflower genome provides insights into oil metabolism, flowering and Asterid evolution.</title>
        <authorList>
            <person name="Badouin H."/>
            <person name="Gouzy J."/>
            <person name="Grassa C.J."/>
            <person name="Murat F."/>
            <person name="Staton S.E."/>
            <person name="Cottret L."/>
            <person name="Lelandais-Briere C."/>
            <person name="Owens G.L."/>
            <person name="Carrere S."/>
            <person name="Mayjonade B."/>
            <person name="Legrand L."/>
            <person name="Gill N."/>
            <person name="Kane N.C."/>
            <person name="Bowers J.E."/>
            <person name="Hubner S."/>
            <person name="Bellec A."/>
            <person name="Berard A."/>
            <person name="Berges H."/>
            <person name="Blanchet N."/>
            <person name="Boniface M.C."/>
            <person name="Brunel D."/>
            <person name="Catrice O."/>
            <person name="Chaidir N."/>
            <person name="Claudel C."/>
            <person name="Donnadieu C."/>
            <person name="Faraut T."/>
            <person name="Fievet G."/>
            <person name="Helmstetter N."/>
            <person name="King M."/>
            <person name="Knapp S.J."/>
            <person name="Lai Z."/>
            <person name="Le Paslier M.C."/>
            <person name="Lippi Y."/>
            <person name="Lorenzon L."/>
            <person name="Mandel J.R."/>
            <person name="Marage G."/>
            <person name="Marchand G."/>
            <person name="Marquand E."/>
            <person name="Bret-Mestries E."/>
            <person name="Morien E."/>
            <person name="Nambeesan S."/>
            <person name="Nguyen T."/>
            <person name="Pegot-Espagnet P."/>
            <person name="Pouilly N."/>
            <person name="Raftis F."/>
            <person name="Sallet E."/>
            <person name="Schiex T."/>
            <person name="Thomas J."/>
            <person name="Vandecasteele C."/>
            <person name="Vares D."/>
            <person name="Vear F."/>
            <person name="Vautrin S."/>
            <person name="Crespi M."/>
            <person name="Mangin B."/>
            <person name="Burke J.M."/>
            <person name="Salse J."/>
            <person name="Munos S."/>
            <person name="Vincourt P."/>
            <person name="Rieseberg L.H."/>
            <person name="Langlade N.B."/>
        </authorList>
    </citation>
    <scope>NUCLEOTIDE SEQUENCE</scope>
    <source>
        <tissue evidence="3">Leaves</tissue>
    </source>
</reference>
<accession>A0A9K3IXZ8</accession>
<sequence length="571" mass="65780">MPETQSSKSGKHIQAPEVQSIHEVEVQNVEKKAGDDDDDDDDDDDVVITDERVSTPPPPPENPDVAETSKPKKTSLPDLFEGFPNVRGEYTDDILLYEEYDMFHDATVKDLKKKVSILEKEKAKAEADRDELKQQLEKLTKVNKEIKSVVIKHANNIKSLGEDVDDNAKLFEQLSMEISELHVKNTNMNDTNQTLHQMLQELHEASASEIKVLKLEIEALRADKAVKDEQLNMLYTVMEHHLGINVQSIYNNLEIQRVEERRAQREKKLVQEATQKRKGLVVDTKETLGSSSQTEVDVEMVNAAVNEQQSFVLVGEATSLSYSFDDIIRLVQVKQRKRKVKEPEVMLLRWKEEEKEAENIEDEELERILEDVDNYDPSWDDYKDDDEDQGSTGLIVMPSVQQSLDDFLNDEINEQEEDQHQESSSSGKQHAEQVFLTQPTIIYLNAPFEGEMEVPRSRAEMLEELGLDDGKFKFDIEDEIPSSPKKEYDFKYAHEADNFHHVEVKDCSDSSEEDTPFHYSGIDESFLTLAEMFKEHNEDEIRSKVVEKISTEGIPRTIPRRWQKKERNGLR</sequence>